<dbReference type="InterPro" id="IPR011761">
    <property type="entry name" value="ATP-grasp"/>
</dbReference>
<dbReference type="Proteomes" id="UP001597483">
    <property type="component" value="Unassembled WGS sequence"/>
</dbReference>
<proteinExistence type="predicted"/>
<dbReference type="InterPro" id="IPR040570">
    <property type="entry name" value="LAL_C2"/>
</dbReference>
<feature type="domain" description="ATP-grasp" evidence="5">
    <location>
        <begin position="124"/>
        <end position="322"/>
    </location>
</feature>
<evidence type="ECO:0000256" key="2">
    <source>
        <dbReference type="ARBA" id="ARBA00022741"/>
    </source>
</evidence>
<sequence>MTTPDTLVVIEHGRLQAFAFDPFRICRELGIRPVLATGDLSGYLKSAARDSVEKYVGAVIETDISDARGIVAAIEEAGVAERLLGVFSTVEYSVVAAAEVARAFRVPGLSPEAALNARYKQRTRALCAAAGVPVPGFAWVESAAAAARAAARIGGPVVVKPPSEAGGIGVRLCAGPEEAAAHYDTIAAVTDRRGNPRPPGALVEQYVSGCQVSVEVLHDGRAHRVVGVTDELFGPRPHFVELGENYPSLLPERVRRACADVAVRALRAIGHDFGVAHVEVKVTENGPVLIEINGRLAGAQITRLIHEAHGVRLPREAIRLHAGLAPDLTAHRDRAAAVRYLTCPRGGVLREVRGRAAAEAAPGVVEVEFYVGPGDPVRSPRNIQDVTGYVTAVGDTPGEAALRADAAAAEIGFVVDSAGPETPPGPVAILGRSGACDDAATSEYGPGEALR</sequence>
<name>A0ABW5H379_9PSEU</name>
<keyword evidence="3 4" id="KW-0067">ATP-binding</keyword>
<evidence type="ECO:0000313" key="6">
    <source>
        <dbReference type="EMBL" id="MFD2467703.1"/>
    </source>
</evidence>
<dbReference type="Pfam" id="PF18603">
    <property type="entry name" value="LAL_C2"/>
    <property type="match status" value="1"/>
</dbReference>
<reference evidence="7" key="1">
    <citation type="journal article" date="2019" name="Int. J. Syst. Evol. Microbiol.">
        <title>The Global Catalogue of Microorganisms (GCM) 10K type strain sequencing project: providing services to taxonomists for standard genome sequencing and annotation.</title>
        <authorList>
            <consortium name="The Broad Institute Genomics Platform"/>
            <consortium name="The Broad Institute Genome Sequencing Center for Infectious Disease"/>
            <person name="Wu L."/>
            <person name="Ma J."/>
        </authorList>
    </citation>
    <scope>NUCLEOTIDE SEQUENCE [LARGE SCALE GENOMIC DNA]</scope>
    <source>
        <strain evidence="7">CGMCC 4.7641</strain>
    </source>
</reference>
<dbReference type="EMBL" id="JBHUKS010000006">
    <property type="protein sequence ID" value="MFD2467703.1"/>
    <property type="molecule type" value="Genomic_DNA"/>
</dbReference>
<evidence type="ECO:0000256" key="1">
    <source>
        <dbReference type="ARBA" id="ARBA00022598"/>
    </source>
</evidence>
<dbReference type="Gene3D" id="3.30.470.20">
    <property type="entry name" value="ATP-grasp fold, B domain"/>
    <property type="match status" value="1"/>
</dbReference>
<dbReference type="InterPro" id="IPR052032">
    <property type="entry name" value="ATP-dep_AA_Ligase"/>
</dbReference>
<gene>
    <name evidence="6" type="ORF">ACFSVL_09885</name>
</gene>
<protein>
    <submittedName>
        <fullName evidence="6">ATP-grasp domain-containing protein</fullName>
    </submittedName>
</protein>
<dbReference type="PANTHER" id="PTHR43585">
    <property type="entry name" value="FUMIPYRROLE BIOSYNTHESIS PROTEIN C"/>
    <property type="match status" value="1"/>
</dbReference>
<evidence type="ECO:0000313" key="7">
    <source>
        <dbReference type="Proteomes" id="UP001597483"/>
    </source>
</evidence>
<dbReference type="PROSITE" id="PS50975">
    <property type="entry name" value="ATP_GRASP"/>
    <property type="match status" value="1"/>
</dbReference>
<dbReference type="RefSeq" id="WP_378302664.1">
    <property type="nucleotide sequence ID" value="NZ_JBHUKS010000006.1"/>
</dbReference>
<dbReference type="Pfam" id="PF13535">
    <property type="entry name" value="ATP-grasp_4"/>
    <property type="match status" value="1"/>
</dbReference>
<dbReference type="SUPFAM" id="SSF56059">
    <property type="entry name" value="Glutathione synthetase ATP-binding domain-like"/>
    <property type="match status" value="1"/>
</dbReference>
<keyword evidence="2 4" id="KW-0547">Nucleotide-binding</keyword>
<dbReference type="PANTHER" id="PTHR43585:SF2">
    <property type="entry name" value="ATP-GRASP ENZYME FSQD"/>
    <property type="match status" value="1"/>
</dbReference>
<accession>A0ABW5H379</accession>
<dbReference type="SMART" id="SM01209">
    <property type="entry name" value="GARS_A"/>
    <property type="match status" value="1"/>
</dbReference>
<evidence type="ECO:0000256" key="3">
    <source>
        <dbReference type="ARBA" id="ARBA00022840"/>
    </source>
</evidence>
<organism evidence="6 7">
    <name type="scientific">Amycolatopsis silviterrae</name>
    <dbReference type="NCBI Taxonomy" id="1656914"/>
    <lineage>
        <taxon>Bacteria</taxon>
        <taxon>Bacillati</taxon>
        <taxon>Actinomycetota</taxon>
        <taxon>Actinomycetes</taxon>
        <taxon>Pseudonocardiales</taxon>
        <taxon>Pseudonocardiaceae</taxon>
        <taxon>Amycolatopsis</taxon>
    </lineage>
</organism>
<keyword evidence="7" id="KW-1185">Reference proteome</keyword>
<keyword evidence="1" id="KW-0436">Ligase</keyword>
<dbReference type="Gene3D" id="3.40.50.20">
    <property type="match status" value="1"/>
</dbReference>
<evidence type="ECO:0000259" key="5">
    <source>
        <dbReference type="PROSITE" id="PS50975"/>
    </source>
</evidence>
<comment type="caution">
    <text evidence="6">The sequence shown here is derived from an EMBL/GenBank/DDBJ whole genome shotgun (WGS) entry which is preliminary data.</text>
</comment>
<evidence type="ECO:0000256" key="4">
    <source>
        <dbReference type="PROSITE-ProRule" id="PRU00409"/>
    </source>
</evidence>